<keyword evidence="16" id="KW-1208">Phospholipid metabolism</keyword>
<organism evidence="19 20">
    <name type="scientific">Allorhizobium taibaishanense</name>
    <dbReference type="NCBI Taxonomy" id="887144"/>
    <lineage>
        <taxon>Bacteria</taxon>
        <taxon>Pseudomonadati</taxon>
        <taxon>Pseudomonadota</taxon>
        <taxon>Alphaproteobacteria</taxon>
        <taxon>Hyphomicrobiales</taxon>
        <taxon>Rhizobiaceae</taxon>
        <taxon>Rhizobium/Agrobacterium group</taxon>
        <taxon>Allorhizobium</taxon>
    </lineage>
</organism>
<evidence type="ECO:0000313" key="20">
    <source>
        <dbReference type="Proteomes" id="UP000544107"/>
    </source>
</evidence>
<dbReference type="Pfam" id="PF02611">
    <property type="entry name" value="CDH"/>
    <property type="match status" value="1"/>
</dbReference>
<dbReference type="InterPro" id="IPR036265">
    <property type="entry name" value="HIT-like_sf"/>
</dbReference>
<comment type="pathway">
    <text evidence="3">Phospholipid metabolism; CDP-diacylglycerol degradation; phosphatidate from CDP-diacylglycerol: step 1/1.</text>
</comment>
<evidence type="ECO:0000256" key="11">
    <source>
        <dbReference type="ARBA" id="ARBA00022801"/>
    </source>
</evidence>
<name>A0A7W6HS50_9HYPH</name>
<dbReference type="GO" id="GO:0005886">
    <property type="term" value="C:plasma membrane"/>
    <property type="evidence" value="ECO:0007669"/>
    <property type="project" value="UniProtKB-SubCell"/>
</dbReference>
<evidence type="ECO:0000256" key="14">
    <source>
        <dbReference type="ARBA" id="ARBA00023136"/>
    </source>
</evidence>
<dbReference type="InterPro" id="IPR003763">
    <property type="entry name" value="CDP-diacylglyc_Pase"/>
</dbReference>
<evidence type="ECO:0000256" key="10">
    <source>
        <dbReference type="ARBA" id="ARBA00022692"/>
    </source>
</evidence>
<protein>
    <recommendedName>
        <fullName evidence="7">CDP-diacylglycerol pyrophosphatase</fullName>
        <ecNumber evidence="6">3.6.1.26</ecNumber>
    </recommendedName>
    <alternativeName>
        <fullName evidence="17">CDP-diacylglycerol phosphatidylhydrolase</fullName>
    </alternativeName>
    <alternativeName>
        <fullName evidence="18">CDP-diglyceride hydrolase</fullName>
    </alternativeName>
</protein>
<dbReference type="GO" id="GO:0008654">
    <property type="term" value="P:phospholipid biosynthetic process"/>
    <property type="evidence" value="ECO:0007669"/>
    <property type="project" value="UniProtKB-KW"/>
</dbReference>
<dbReference type="AlphaFoldDB" id="A0A7W6HS50"/>
<evidence type="ECO:0000256" key="5">
    <source>
        <dbReference type="ARBA" id="ARBA00006435"/>
    </source>
</evidence>
<dbReference type="GO" id="GO:0046342">
    <property type="term" value="P:CDP-diacylglycerol catabolic process"/>
    <property type="evidence" value="ECO:0007669"/>
    <property type="project" value="UniProtKB-UniPathway"/>
</dbReference>
<dbReference type="SUPFAM" id="SSF54197">
    <property type="entry name" value="HIT-like"/>
    <property type="match status" value="1"/>
</dbReference>
<proteinExistence type="inferred from homology"/>
<evidence type="ECO:0000256" key="2">
    <source>
        <dbReference type="ARBA" id="ARBA00004162"/>
    </source>
</evidence>
<evidence type="ECO:0000256" key="6">
    <source>
        <dbReference type="ARBA" id="ARBA00012375"/>
    </source>
</evidence>
<dbReference type="EC" id="3.6.1.26" evidence="6"/>
<evidence type="ECO:0000256" key="3">
    <source>
        <dbReference type="ARBA" id="ARBA00004927"/>
    </source>
</evidence>
<keyword evidence="10" id="KW-0812">Transmembrane</keyword>
<evidence type="ECO:0000256" key="7">
    <source>
        <dbReference type="ARBA" id="ARBA00019608"/>
    </source>
</evidence>
<dbReference type="EMBL" id="JACIED010000007">
    <property type="protein sequence ID" value="MBB4010153.1"/>
    <property type="molecule type" value="Genomic_DNA"/>
</dbReference>
<comment type="caution">
    <text evidence="19">The sequence shown here is derived from an EMBL/GenBank/DDBJ whole genome shotgun (WGS) entry which is preliminary data.</text>
</comment>
<evidence type="ECO:0000256" key="12">
    <source>
        <dbReference type="ARBA" id="ARBA00022989"/>
    </source>
</evidence>
<evidence type="ECO:0000256" key="9">
    <source>
        <dbReference type="ARBA" id="ARBA00022516"/>
    </source>
</evidence>
<dbReference type="Gene3D" id="3.30.428.30">
    <property type="entry name" value="HIT family - CDH-like"/>
    <property type="match status" value="1"/>
</dbReference>
<evidence type="ECO:0000256" key="17">
    <source>
        <dbReference type="ARBA" id="ARBA00032888"/>
    </source>
</evidence>
<sequence length="256" mass="27207">MTSNCGRLPATMLSRLVRPLVLGLLGLTALASVAYADPDALWKIVHEKCVVATAPCVKVNAGEHYALLKDQRGVAQHLLIPTDKITGIESPALLLSSTPNFLADAWKERAAVDAKLPHPLPRDAVSLAVNAENARSQNQLHIHIDCLSTDAHAALAKVADTIGTDWAPLPIEIAGHHFQAMRFEGEDLGNYNPFLALAKTLKDPQTEMSARNLVVVGATFSHGPGFIVLSDIAPPAVIGHAGGEDVQDHSCLIDPA</sequence>
<keyword evidence="9" id="KW-0444">Lipid biosynthesis</keyword>
<evidence type="ECO:0000256" key="15">
    <source>
        <dbReference type="ARBA" id="ARBA00023209"/>
    </source>
</evidence>
<comment type="pathway">
    <text evidence="4">Lipid metabolism.</text>
</comment>
<keyword evidence="11 19" id="KW-0378">Hydrolase</keyword>
<evidence type="ECO:0000256" key="18">
    <source>
        <dbReference type="ARBA" id="ARBA00032892"/>
    </source>
</evidence>
<keyword evidence="13" id="KW-0443">Lipid metabolism</keyword>
<evidence type="ECO:0000256" key="8">
    <source>
        <dbReference type="ARBA" id="ARBA00022475"/>
    </source>
</evidence>
<evidence type="ECO:0000256" key="4">
    <source>
        <dbReference type="ARBA" id="ARBA00005189"/>
    </source>
</evidence>
<dbReference type="UniPathway" id="UPA00609">
    <property type="reaction ID" value="UER00664"/>
</dbReference>
<evidence type="ECO:0000256" key="13">
    <source>
        <dbReference type="ARBA" id="ARBA00023098"/>
    </source>
</evidence>
<dbReference type="GO" id="GO:0008715">
    <property type="term" value="F:CDP-diacylglycerol diphosphatase activity"/>
    <property type="evidence" value="ECO:0007669"/>
    <property type="project" value="UniProtKB-EC"/>
</dbReference>
<keyword evidence="14" id="KW-0472">Membrane</keyword>
<keyword evidence="8" id="KW-1003">Cell membrane</keyword>
<evidence type="ECO:0000256" key="1">
    <source>
        <dbReference type="ARBA" id="ARBA00001007"/>
    </source>
</evidence>
<keyword evidence="15" id="KW-0594">Phospholipid biosynthesis</keyword>
<reference evidence="19 20" key="1">
    <citation type="submission" date="2020-08" db="EMBL/GenBank/DDBJ databases">
        <title>Genomic Encyclopedia of Type Strains, Phase IV (KMG-IV): sequencing the most valuable type-strain genomes for metagenomic binning, comparative biology and taxonomic classification.</title>
        <authorList>
            <person name="Goeker M."/>
        </authorList>
    </citation>
    <scope>NUCLEOTIDE SEQUENCE [LARGE SCALE GENOMIC DNA]</scope>
    <source>
        <strain evidence="19 20">DSM 100021</strain>
    </source>
</reference>
<gene>
    <name evidence="19" type="ORF">GGQ71_004451</name>
</gene>
<evidence type="ECO:0000313" key="19">
    <source>
        <dbReference type="EMBL" id="MBB4010153.1"/>
    </source>
</evidence>
<dbReference type="RefSeq" id="WP_234801506.1">
    <property type="nucleotide sequence ID" value="NZ_JACIED010000007.1"/>
</dbReference>
<dbReference type="Proteomes" id="UP000544107">
    <property type="component" value="Unassembled WGS sequence"/>
</dbReference>
<accession>A0A7W6HS50</accession>
<dbReference type="PIRSF" id="PIRSF001273">
    <property type="entry name" value="CDH"/>
    <property type="match status" value="1"/>
</dbReference>
<comment type="catalytic activity">
    <reaction evidence="1">
        <text>a CDP-1,2-diacyl-sn-glycerol + H2O = a 1,2-diacyl-sn-glycero-3-phosphate + CMP + 2 H(+)</text>
        <dbReference type="Rhea" id="RHEA:15221"/>
        <dbReference type="ChEBI" id="CHEBI:15377"/>
        <dbReference type="ChEBI" id="CHEBI:15378"/>
        <dbReference type="ChEBI" id="CHEBI:58332"/>
        <dbReference type="ChEBI" id="CHEBI:58608"/>
        <dbReference type="ChEBI" id="CHEBI:60377"/>
        <dbReference type="EC" id="3.6.1.26"/>
    </reaction>
</comment>
<evidence type="ECO:0000256" key="16">
    <source>
        <dbReference type="ARBA" id="ARBA00023264"/>
    </source>
</evidence>
<comment type="similarity">
    <text evidence="5">Belongs to the Cdh family.</text>
</comment>
<comment type="subcellular location">
    <subcellularLocation>
        <location evidence="2">Cell membrane</location>
        <topology evidence="2">Single-pass membrane protein</topology>
    </subcellularLocation>
</comment>
<keyword evidence="12" id="KW-1133">Transmembrane helix</keyword>